<name>A0A327KKV1_9BRAD</name>
<proteinExistence type="predicted"/>
<feature type="compositionally biased region" description="Basic and acidic residues" evidence="1">
    <location>
        <begin position="142"/>
        <end position="158"/>
    </location>
</feature>
<dbReference type="AlphaFoldDB" id="A0A327KKV1"/>
<gene>
    <name evidence="3" type="ORF">CH338_14535</name>
</gene>
<feature type="compositionally biased region" description="Low complexity" evidence="1">
    <location>
        <begin position="107"/>
        <end position="124"/>
    </location>
</feature>
<feature type="compositionally biased region" description="Polar residues" evidence="1">
    <location>
        <begin position="46"/>
        <end position="61"/>
    </location>
</feature>
<dbReference type="EMBL" id="NPEU01000155">
    <property type="protein sequence ID" value="RAI37902.1"/>
    <property type="molecule type" value="Genomic_DNA"/>
</dbReference>
<feature type="signal peptide" evidence="2">
    <location>
        <begin position="1"/>
        <end position="25"/>
    </location>
</feature>
<evidence type="ECO:0000256" key="2">
    <source>
        <dbReference type="SAM" id="SignalP"/>
    </source>
</evidence>
<feature type="compositionally biased region" description="Polar residues" evidence="1">
    <location>
        <begin position="76"/>
        <end position="90"/>
    </location>
</feature>
<protein>
    <recommendedName>
        <fullName evidence="5">Extensin-like C-terminal domain-containing protein</fullName>
    </recommendedName>
</protein>
<keyword evidence="4" id="KW-1185">Reference proteome</keyword>
<reference evidence="3 4" key="1">
    <citation type="submission" date="2017-07" db="EMBL/GenBank/DDBJ databases">
        <title>Draft Genome Sequences of Select Purple Nonsulfur Bacteria.</title>
        <authorList>
            <person name="Lasarre B."/>
            <person name="Mckinlay J.B."/>
        </authorList>
    </citation>
    <scope>NUCLEOTIDE SEQUENCE [LARGE SCALE GENOMIC DNA]</scope>
    <source>
        <strain evidence="3 4">DSM 11907</strain>
    </source>
</reference>
<feature type="compositionally biased region" description="Low complexity" evidence="1">
    <location>
        <begin position="26"/>
        <end position="37"/>
    </location>
</feature>
<evidence type="ECO:0000313" key="4">
    <source>
        <dbReference type="Proteomes" id="UP000248863"/>
    </source>
</evidence>
<sequence length="378" mass="38536">MTKHLGTAALASALLVVASASSTVAAPADPAAKPGPLTFKRPVQTGGVTATRVTPTPSVASRPQLAPVPLTKPLSKPQTQTSSVGPSATPSKPVKPHILLLPKDAIKPASGPGAGPATGPFKPKFPLPKSDQVGSTTPTGPKKPDFTLPKSDKIDSIKPKFPLPPKQSDTTPPTPGPQPCVGPTCAPDPNKGQGQAKTPPDVGPGPGNCVTVGGKLMCPPRRDVHVLPLPVPVPVYPHQTYAQQQAYPQRVVPQRVVTQTVAPRPVTQVITPPQPVAAPASAPLVCNAGGQMSAEVTGATQLTLRFAPGTAAGTSVAPQPGECTWLDRGFATNEPGVMMVGNDASQTAYIVDGVKSGGLFYAHAYNNGSALVVTKVGL</sequence>
<dbReference type="Proteomes" id="UP000248863">
    <property type="component" value="Unassembled WGS sequence"/>
</dbReference>
<evidence type="ECO:0008006" key="5">
    <source>
        <dbReference type="Google" id="ProtNLM"/>
    </source>
</evidence>
<keyword evidence="2" id="KW-0732">Signal</keyword>
<dbReference type="RefSeq" id="WP_111357867.1">
    <property type="nucleotide sequence ID" value="NZ_NPEU01000155.1"/>
</dbReference>
<dbReference type="OrthoDB" id="8482096at2"/>
<accession>A0A327KKV1</accession>
<evidence type="ECO:0000313" key="3">
    <source>
        <dbReference type="EMBL" id="RAI37902.1"/>
    </source>
</evidence>
<feature type="region of interest" description="Disordered" evidence="1">
    <location>
        <begin position="26"/>
        <end position="205"/>
    </location>
</feature>
<organism evidence="3 4">
    <name type="scientific">Rhodoplanes elegans</name>
    <dbReference type="NCBI Taxonomy" id="29408"/>
    <lineage>
        <taxon>Bacteria</taxon>
        <taxon>Pseudomonadati</taxon>
        <taxon>Pseudomonadota</taxon>
        <taxon>Alphaproteobacteria</taxon>
        <taxon>Hyphomicrobiales</taxon>
        <taxon>Nitrobacteraceae</taxon>
        <taxon>Rhodoplanes</taxon>
    </lineage>
</organism>
<feature type="chain" id="PRO_5016275317" description="Extensin-like C-terminal domain-containing protein" evidence="2">
    <location>
        <begin position="26"/>
        <end position="378"/>
    </location>
</feature>
<evidence type="ECO:0000256" key="1">
    <source>
        <dbReference type="SAM" id="MobiDB-lite"/>
    </source>
</evidence>
<comment type="caution">
    <text evidence="3">The sequence shown here is derived from an EMBL/GenBank/DDBJ whole genome shotgun (WGS) entry which is preliminary data.</text>
</comment>